<dbReference type="Proteomes" id="UP000316921">
    <property type="component" value="Chromosome"/>
</dbReference>
<gene>
    <name evidence="3" type="ORF">Pla133_24700</name>
</gene>
<dbReference type="Gene3D" id="3.20.20.370">
    <property type="entry name" value="Glycoside hydrolase/deacetylase"/>
    <property type="match status" value="1"/>
</dbReference>
<sequence length="365" mass="40329">MANLKHTLKTNLREVYARVLFHTGLHAVVDRLMPRRMTILFGHCVDQAECNGFLPADMKIRADNLDRVLGWFGKRYSLDSIAGGHDKLAAGSDGKSVVALSFDDGYRDNRTALLPILQRHGASATIFLESRPLDEGVVNWSHKYHWVIAQPAAGDAPTEMFVRRYLTLSEDEAALEGLRRALEEDAGEDRLRYQAKRVMKYEADPVDRDRVIDQIFAGAGGDQAALCASLYMSWDDARALAAAGIELGGHTVNHVILSRLDREGARAEIDGCRASLARELGGGGTRTFAYPFGRRWDYNDETSAVTREVGFDLAVNTHAGTNGPGTDRMQLRRLPVDDTTPMHLLVAEACGGFDLLRRFGVDLSE</sequence>
<dbReference type="PANTHER" id="PTHR34216">
    <property type="match status" value="1"/>
</dbReference>
<feature type="domain" description="NodB homology" evidence="2">
    <location>
        <begin position="96"/>
        <end position="365"/>
    </location>
</feature>
<dbReference type="InterPro" id="IPR002509">
    <property type="entry name" value="NODB_dom"/>
</dbReference>
<dbReference type="KEGG" id="pbap:Pla133_24700"/>
<organism evidence="3 4">
    <name type="scientific">Engelhardtia mirabilis</name>
    <dbReference type="NCBI Taxonomy" id="2528011"/>
    <lineage>
        <taxon>Bacteria</taxon>
        <taxon>Pseudomonadati</taxon>
        <taxon>Planctomycetota</taxon>
        <taxon>Planctomycetia</taxon>
        <taxon>Planctomycetia incertae sedis</taxon>
        <taxon>Engelhardtia</taxon>
    </lineage>
</organism>
<evidence type="ECO:0000259" key="2">
    <source>
        <dbReference type="PROSITE" id="PS51677"/>
    </source>
</evidence>
<name>A0A518BK94_9BACT</name>
<dbReference type="AlphaFoldDB" id="A0A518BK94"/>
<proteinExistence type="predicted"/>
<accession>A0A518BK94</accession>
<dbReference type="SUPFAM" id="SSF88713">
    <property type="entry name" value="Glycoside hydrolase/deacetylase"/>
    <property type="match status" value="1"/>
</dbReference>
<dbReference type="PANTHER" id="PTHR34216:SF7">
    <property type="entry name" value="POLY-BETA-1,6-N-ACETYL-D-GLUCOSAMINE N-DEACETYLASE"/>
    <property type="match status" value="1"/>
</dbReference>
<dbReference type="GO" id="GO:0005975">
    <property type="term" value="P:carbohydrate metabolic process"/>
    <property type="evidence" value="ECO:0007669"/>
    <property type="project" value="InterPro"/>
</dbReference>
<dbReference type="GO" id="GO:0016810">
    <property type="term" value="F:hydrolase activity, acting on carbon-nitrogen (but not peptide) bonds"/>
    <property type="evidence" value="ECO:0007669"/>
    <property type="project" value="InterPro"/>
</dbReference>
<evidence type="ECO:0000313" key="4">
    <source>
        <dbReference type="Proteomes" id="UP000316921"/>
    </source>
</evidence>
<dbReference type="InterPro" id="IPR051398">
    <property type="entry name" value="Polysacch_Deacetylase"/>
</dbReference>
<dbReference type="RefSeq" id="WP_145065504.1">
    <property type="nucleotide sequence ID" value="NZ_CP036287.1"/>
</dbReference>
<keyword evidence="1" id="KW-0732">Signal</keyword>
<protein>
    <submittedName>
        <fullName evidence="3">Polysaccharide deacetylase</fullName>
    </submittedName>
</protein>
<dbReference type="PROSITE" id="PS51677">
    <property type="entry name" value="NODB"/>
    <property type="match status" value="1"/>
</dbReference>
<reference evidence="3 4" key="1">
    <citation type="submission" date="2019-02" db="EMBL/GenBank/DDBJ databases">
        <title>Deep-cultivation of Planctomycetes and their phenomic and genomic characterization uncovers novel biology.</title>
        <authorList>
            <person name="Wiegand S."/>
            <person name="Jogler M."/>
            <person name="Boedeker C."/>
            <person name="Pinto D."/>
            <person name="Vollmers J."/>
            <person name="Rivas-Marin E."/>
            <person name="Kohn T."/>
            <person name="Peeters S.H."/>
            <person name="Heuer A."/>
            <person name="Rast P."/>
            <person name="Oberbeckmann S."/>
            <person name="Bunk B."/>
            <person name="Jeske O."/>
            <person name="Meyerdierks A."/>
            <person name="Storesund J.E."/>
            <person name="Kallscheuer N."/>
            <person name="Luecker S."/>
            <person name="Lage O.M."/>
            <person name="Pohl T."/>
            <person name="Merkel B.J."/>
            <person name="Hornburger P."/>
            <person name="Mueller R.-W."/>
            <person name="Bruemmer F."/>
            <person name="Labrenz M."/>
            <person name="Spormann A.M."/>
            <person name="Op den Camp H."/>
            <person name="Overmann J."/>
            <person name="Amann R."/>
            <person name="Jetten M.S.M."/>
            <person name="Mascher T."/>
            <person name="Medema M.H."/>
            <person name="Devos D.P."/>
            <person name="Kaster A.-K."/>
            <person name="Ovreas L."/>
            <person name="Rohde M."/>
            <person name="Galperin M.Y."/>
            <person name="Jogler C."/>
        </authorList>
    </citation>
    <scope>NUCLEOTIDE SEQUENCE [LARGE SCALE GENOMIC DNA]</scope>
    <source>
        <strain evidence="3 4">Pla133</strain>
    </source>
</reference>
<evidence type="ECO:0000313" key="3">
    <source>
        <dbReference type="EMBL" id="QDU67388.1"/>
    </source>
</evidence>
<dbReference type="CDD" id="cd10918">
    <property type="entry name" value="CE4_NodB_like_5s_6s"/>
    <property type="match status" value="1"/>
</dbReference>
<evidence type="ECO:0000256" key="1">
    <source>
        <dbReference type="ARBA" id="ARBA00022729"/>
    </source>
</evidence>
<keyword evidence="4" id="KW-1185">Reference proteome</keyword>
<dbReference type="InterPro" id="IPR011330">
    <property type="entry name" value="Glyco_hydro/deAcase_b/a-brl"/>
</dbReference>
<dbReference type="EMBL" id="CP036287">
    <property type="protein sequence ID" value="QDU67388.1"/>
    <property type="molecule type" value="Genomic_DNA"/>
</dbReference>
<dbReference type="Pfam" id="PF01522">
    <property type="entry name" value="Polysacc_deac_1"/>
    <property type="match status" value="2"/>
</dbReference>